<dbReference type="Proteomes" id="UP000239239">
    <property type="component" value="Unassembled WGS sequence"/>
</dbReference>
<evidence type="ECO:0000256" key="7">
    <source>
        <dbReference type="ARBA" id="ARBA00023136"/>
    </source>
</evidence>
<feature type="transmembrane region" description="Helical" evidence="8">
    <location>
        <begin position="283"/>
        <end position="302"/>
    </location>
</feature>
<comment type="caution">
    <text evidence="11">The sequence shown here is derived from an EMBL/GenBank/DDBJ whole genome shotgun (WGS) entry which is preliminary data.</text>
</comment>
<dbReference type="Pfam" id="PF00535">
    <property type="entry name" value="Glycos_transf_2"/>
    <property type="match status" value="1"/>
</dbReference>
<keyword evidence="7 8" id="KW-0472">Membrane</keyword>
<gene>
    <name evidence="11" type="ORF">C3928_07075</name>
</gene>
<dbReference type="GO" id="GO:0009247">
    <property type="term" value="P:glycolipid biosynthetic process"/>
    <property type="evidence" value="ECO:0007669"/>
    <property type="project" value="TreeGrafter"/>
</dbReference>
<comment type="similarity">
    <text evidence="2">Belongs to the glycosyltransferase 2 family.</text>
</comment>
<dbReference type="InterPro" id="IPR039528">
    <property type="entry name" value="DPM1-like"/>
</dbReference>
<evidence type="ECO:0000256" key="8">
    <source>
        <dbReference type="SAM" id="Phobius"/>
    </source>
</evidence>
<evidence type="ECO:0000256" key="6">
    <source>
        <dbReference type="ARBA" id="ARBA00022989"/>
    </source>
</evidence>
<evidence type="ECO:0000259" key="9">
    <source>
        <dbReference type="Pfam" id="PF00535"/>
    </source>
</evidence>
<dbReference type="AlphaFoldDB" id="A0A2S6EZC4"/>
<proteinExistence type="inferred from homology"/>
<feature type="transmembrane region" description="Helical" evidence="8">
    <location>
        <begin position="353"/>
        <end position="370"/>
    </location>
</feature>
<evidence type="ECO:0000256" key="3">
    <source>
        <dbReference type="ARBA" id="ARBA00022676"/>
    </source>
</evidence>
<dbReference type="SUPFAM" id="SSF53448">
    <property type="entry name" value="Nucleotide-diphospho-sugar transferases"/>
    <property type="match status" value="1"/>
</dbReference>
<dbReference type="InterPro" id="IPR001173">
    <property type="entry name" value="Glyco_trans_2-like"/>
</dbReference>
<name>A0A2S6EZC4_LEGPN</name>
<dbReference type="PANTHER" id="PTHR43398:SF1">
    <property type="entry name" value="DOLICHOL-PHOSPHATE MANNOSYLTRANSFERASE SUBUNIT 1"/>
    <property type="match status" value="1"/>
</dbReference>
<dbReference type="EMBL" id="PQWY01000011">
    <property type="protein sequence ID" value="PPK30520.1"/>
    <property type="molecule type" value="Genomic_DNA"/>
</dbReference>
<comment type="subcellular location">
    <subcellularLocation>
        <location evidence="1">Membrane</location>
        <topology evidence="1">Multi-pass membrane protein</topology>
    </subcellularLocation>
</comment>
<evidence type="ECO:0000259" key="10">
    <source>
        <dbReference type="Pfam" id="PF04138"/>
    </source>
</evidence>
<organism evidence="11 12">
    <name type="scientific">Legionella pneumophila</name>
    <dbReference type="NCBI Taxonomy" id="446"/>
    <lineage>
        <taxon>Bacteria</taxon>
        <taxon>Pseudomonadati</taxon>
        <taxon>Pseudomonadota</taxon>
        <taxon>Gammaproteobacteria</taxon>
        <taxon>Legionellales</taxon>
        <taxon>Legionellaceae</taxon>
        <taxon>Legionella</taxon>
    </lineage>
</organism>
<dbReference type="GO" id="GO:0004582">
    <property type="term" value="F:dolichyl-phosphate beta-D-mannosyltransferase activity"/>
    <property type="evidence" value="ECO:0007669"/>
    <property type="project" value="InterPro"/>
</dbReference>
<feature type="domain" description="Glycosyltransferase 2-like" evidence="9">
    <location>
        <begin position="12"/>
        <end position="183"/>
    </location>
</feature>
<keyword evidence="3" id="KW-0328">Glycosyltransferase</keyword>
<dbReference type="CDD" id="cd06442">
    <property type="entry name" value="DPM1_like"/>
    <property type="match status" value="1"/>
</dbReference>
<dbReference type="InterPro" id="IPR029044">
    <property type="entry name" value="Nucleotide-diphossugar_trans"/>
</dbReference>
<feature type="domain" description="GtrA/DPMS transmembrane" evidence="10">
    <location>
        <begin position="254"/>
        <end position="375"/>
    </location>
</feature>
<protein>
    <submittedName>
        <fullName evidence="11">Glycosyltransferase family 2 protein</fullName>
    </submittedName>
</protein>
<dbReference type="OrthoDB" id="9811884at2"/>
<evidence type="ECO:0000256" key="4">
    <source>
        <dbReference type="ARBA" id="ARBA00022679"/>
    </source>
</evidence>
<dbReference type="InterPro" id="IPR007267">
    <property type="entry name" value="GtrA_DPMS_TM"/>
</dbReference>
<dbReference type="GO" id="GO:0000271">
    <property type="term" value="P:polysaccharide biosynthetic process"/>
    <property type="evidence" value="ECO:0007669"/>
    <property type="project" value="InterPro"/>
</dbReference>
<reference evidence="11 12" key="1">
    <citation type="submission" date="2018-02" db="EMBL/GenBank/DDBJ databases">
        <title>Draft genome sequences of four Legionella pneumophila clinical strains isolated in Ontario.</title>
        <authorList>
            <person name="Fortuna A."/>
            <person name="Ramnarine R."/>
            <person name="Li A."/>
            <person name="Frantz C."/>
            <person name="Mallo G."/>
        </authorList>
    </citation>
    <scope>NUCLEOTIDE SEQUENCE [LARGE SCALE GENOMIC DNA]</scope>
    <source>
        <strain evidence="11 12">LG61</strain>
    </source>
</reference>
<feature type="transmembrane region" description="Helical" evidence="8">
    <location>
        <begin position="322"/>
        <end position="341"/>
    </location>
</feature>
<dbReference type="Pfam" id="PF04138">
    <property type="entry name" value="GtrA_DPMS_TM"/>
    <property type="match status" value="1"/>
</dbReference>
<evidence type="ECO:0000313" key="11">
    <source>
        <dbReference type="EMBL" id="PPK30520.1"/>
    </source>
</evidence>
<evidence type="ECO:0000256" key="1">
    <source>
        <dbReference type="ARBA" id="ARBA00004141"/>
    </source>
</evidence>
<evidence type="ECO:0000256" key="5">
    <source>
        <dbReference type="ARBA" id="ARBA00022692"/>
    </source>
</evidence>
<keyword evidence="6 8" id="KW-1133">Transmembrane helix</keyword>
<keyword evidence="4 11" id="KW-0808">Transferase</keyword>
<dbReference type="PANTHER" id="PTHR43398">
    <property type="entry name" value="DOLICHOL-PHOSPHATE MANNOSYLTRANSFERASE SUBUNIT 1"/>
    <property type="match status" value="1"/>
</dbReference>
<dbReference type="GO" id="GO:0016020">
    <property type="term" value="C:membrane"/>
    <property type="evidence" value="ECO:0007669"/>
    <property type="project" value="UniProtKB-SubCell"/>
</dbReference>
<accession>A0A2S6EZC4</accession>
<evidence type="ECO:0000256" key="2">
    <source>
        <dbReference type="ARBA" id="ARBA00006739"/>
    </source>
</evidence>
<keyword evidence="5 8" id="KW-0812">Transmembrane</keyword>
<sequence>MISMPNKEKVVIIIPTYNEEDNISNTIDLILKETCSLADYQVDILVFDSHSTDSTAHIVQELAYTSQRVHFVQEPQKTGLGSAYLQAMRITIDKLNADVVFEFDADGSHQPCYIAPMLELLKQHDVVVGSRYISGGNIPSNWAFHRKLLSVGGNWIARMLLTGKYKDLTSGLRATRTNLLKKLLPSNFLSNNYAYKLELYWLLHKAKARIIEFPIQFIDREKGKSKLPKNSMIDTLHVLFTLRLRELRQYLTMCCVGSLGALIQFSLYNWLRSSNHSALVSSQVAISAAIVSNFIFHHSITFKQKTDFRIARTTILSRFTQFIIYSTFMVYFQSLWVHIFVHYFGQGVLKENIIVASGLGIGSIINYLFYSNIIWSSKGTHTLNSNSSKETQI</sequence>
<dbReference type="Gene3D" id="3.90.550.10">
    <property type="entry name" value="Spore Coat Polysaccharide Biosynthesis Protein SpsA, Chain A"/>
    <property type="match status" value="1"/>
</dbReference>
<feature type="transmembrane region" description="Helical" evidence="8">
    <location>
        <begin position="250"/>
        <end position="271"/>
    </location>
</feature>
<evidence type="ECO:0000313" key="12">
    <source>
        <dbReference type="Proteomes" id="UP000239239"/>
    </source>
</evidence>